<dbReference type="InterPro" id="IPR001163">
    <property type="entry name" value="Sm_dom_euk/arc"/>
</dbReference>
<dbReference type="InParanoid" id="A0A0B2UGU6"/>
<evidence type="ECO:0000313" key="3">
    <source>
        <dbReference type="Proteomes" id="UP000031056"/>
    </source>
</evidence>
<dbReference type="AlphaFoldDB" id="A0A0B2UGU6"/>
<accession>A0A0B2UGU6</accession>
<dbReference type="VEuPathDB" id="MicrosporidiaDB:M896_020980"/>
<dbReference type="SUPFAM" id="SSF50182">
    <property type="entry name" value="Sm-like ribonucleoproteins"/>
    <property type="match status" value="1"/>
</dbReference>
<gene>
    <name evidence="2" type="ORF">M896_020980</name>
</gene>
<dbReference type="HOGENOM" id="CLU_2704787_0_0_1"/>
<protein>
    <submittedName>
        <fullName evidence="2">LSM domain-containing protein</fullName>
    </submittedName>
</protein>
<comment type="caution">
    <text evidence="2">The sequence shown here is derived from an EMBL/GenBank/DDBJ whole genome shotgun (WGS) entry which is preliminary data.</text>
</comment>
<dbReference type="GeneID" id="26261193"/>
<proteinExistence type="predicted"/>
<dbReference type="RefSeq" id="XP_014564303.1">
    <property type="nucleotide sequence ID" value="XM_014708817.1"/>
</dbReference>
<feature type="domain" description="Sm" evidence="1">
    <location>
        <begin position="32"/>
        <end position="52"/>
    </location>
</feature>
<keyword evidence="3" id="KW-1185">Reference proteome</keyword>
<dbReference type="Gene3D" id="2.30.30.100">
    <property type="match status" value="1"/>
</dbReference>
<dbReference type="Proteomes" id="UP000031056">
    <property type="component" value="Unassembled WGS sequence"/>
</dbReference>
<sequence length="76" mass="8281">MGTDFRSVLPLEEMYNFLSASIPVEVWGVSAGSKNAGIIVGFDEYMNIVLDENGKRVLIKGDCVCAIVAKEDAVQR</sequence>
<dbReference type="Pfam" id="PF01423">
    <property type="entry name" value="LSM"/>
    <property type="match status" value="1"/>
</dbReference>
<name>A0A0B2UGU6_9MICR</name>
<evidence type="ECO:0000313" key="2">
    <source>
        <dbReference type="EMBL" id="KHN70261.1"/>
    </source>
</evidence>
<dbReference type="InterPro" id="IPR010920">
    <property type="entry name" value="LSM_dom_sf"/>
</dbReference>
<dbReference type="GO" id="GO:0032991">
    <property type="term" value="C:protein-containing complex"/>
    <property type="evidence" value="ECO:0007669"/>
    <property type="project" value="UniProtKB-ARBA"/>
</dbReference>
<dbReference type="EMBL" id="JOKQ01000002">
    <property type="protein sequence ID" value="KHN70261.1"/>
    <property type="molecule type" value="Genomic_DNA"/>
</dbReference>
<reference evidence="2 3" key="1">
    <citation type="journal article" date="2014" name="MBio">
        <title>The Ordospora colligata genome; evolution of extreme reduction in microsporidia and host-to-parasite horizontal gene transfer.</title>
        <authorList>
            <person name="Pombert J.-F."/>
            <person name="Haag K.L."/>
            <person name="Beidas S."/>
            <person name="Ebert D."/>
            <person name="Keeling P.J."/>
        </authorList>
    </citation>
    <scope>NUCLEOTIDE SEQUENCE [LARGE SCALE GENOMIC DNA]</scope>
    <source>
        <strain evidence="2 3">OC4</strain>
    </source>
</reference>
<dbReference type="OrthoDB" id="429711at2759"/>
<evidence type="ECO:0000259" key="1">
    <source>
        <dbReference type="Pfam" id="PF01423"/>
    </source>
</evidence>
<organism evidence="2 3">
    <name type="scientific">Ordospora colligata OC4</name>
    <dbReference type="NCBI Taxonomy" id="1354746"/>
    <lineage>
        <taxon>Eukaryota</taxon>
        <taxon>Fungi</taxon>
        <taxon>Fungi incertae sedis</taxon>
        <taxon>Microsporidia</taxon>
        <taxon>Ordosporidae</taxon>
        <taxon>Ordospora</taxon>
    </lineage>
</organism>